<dbReference type="Proteomes" id="UP000650524">
    <property type="component" value="Unassembled WGS sequence"/>
</dbReference>
<dbReference type="InterPro" id="IPR045851">
    <property type="entry name" value="AMP-bd_C_sf"/>
</dbReference>
<feature type="domain" description="AMP-dependent synthetase/ligase" evidence="5">
    <location>
        <begin position="105"/>
        <end position="478"/>
    </location>
</feature>
<dbReference type="CDD" id="cd05943">
    <property type="entry name" value="AACS"/>
    <property type="match status" value="1"/>
</dbReference>
<feature type="domain" description="Acetyl-coenzyme A synthetase N-terminal" evidence="6">
    <location>
        <begin position="43"/>
        <end position="97"/>
    </location>
</feature>
<reference evidence="7 8" key="1">
    <citation type="submission" date="2020-08" db="EMBL/GenBank/DDBJ databases">
        <title>Bridging the membrane lipid divide: bacteria of the FCB group superphylum have the potential to synthesize archaeal ether lipids.</title>
        <authorList>
            <person name="Villanueva L."/>
            <person name="Von Meijenfeldt F.A.B."/>
            <person name="Westbye A.B."/>
            <person name="Yadav S."/>
            <person name="Hopmans E.C."/>
            <person name="Dutilh B.E."/>
            <person name="Sinninghe Damste J.S."/>
        </authorList>
    </citation>
    <scope>NUCLEOTIDE SEQUENCE [LARGE SCALE GENOMIC DNA]</scope>
    <source>
        <strain evidence="7">NIOZ-UU27</strain>
    </source>
</reference>
<evidence type="ECO:0000313" key="8">
    <source>
        <dbReference type="Proteomes" id="UP000650524"/>
    </source>
</evidence>
<sequence length="662" mass="73769">MDGKTITEGTLLWEPSEKLKNEANITSYISWLKEERGLSFEDYNALWNWSVINIGDFWGSLWDFYEIKASKPYSKVIQGKMPTAKWFLDSELNYVEHVFRHSTVDYPALLFQSEIQPLMEVSWSELHDNVSSVAASLRDLGVKKGDRVAAFLPNIPQTVVAFLATASIGAIWSSCSPDFGTRSVIDRFKQIEPKILFAVDGYQYGGKAFGLQPAVARLQEVLPSLEKTVMVPYLDKDTGNNGLEGLKKILLWDDLLGKSKDLIYEQVPFDHPIWVVYSSGTTGLPKGLVHGHGGVLIEFLKFQGIQMDVHPGDRFFWFSTTGWVMWNIVQSSMLMGATPVLFDGSPGYPHMDVLWDLAEKARFTIFGTSAAYITACMNEKLQPAKRHDLSSIKAIGSTGSPLPPEGFRWVYENVKEDVWLASVSGGTDIVSGFLAACPLLPVHAGELQCSGLGIKAAAFDEDGNELIDQVGELVITEPMPSMPLFLWNDQDNSRYVESYFDLYPGIWRHGDWIKFTSRGSAVITGRSDSTLNRQGVRMGSSEIYSVVEDLPEINDSLIVGFETRDGEYHMPLFVVLNKDATLDDALKDKINKNIRSALSPRHVPDTILAISEVPHTLNGKKLEVPVKKILAGFPIEKAVNRDSMANPETISYFADLAREFAP</sequence>
<dbReference type="GO" id="GO:0006629">
    <property type="term" value="P:lipid metabolic process"/>
    <property type="evidence" value="ECO:0007669"/>
    <property type="project" value="InterPro"/>
</dbReference>
<dbReference type="EMBL" id="JACNJD010000248">
    <property type="protein sequence ID" value="MBC8177986.1"/>
    <property type="molecule type" value="Genomic_DNA"/>
</dbReference>
<protein>
    <submittedName>
        <fullName evidence="7">Acetoacetate--CoA ligase</fullName>
        <ecNumber evidence="7">6.2.1.16</ecNumber>
    </submittedName>
</protein>
<evidence type="ECO:0000313" key="7">
    <source>
        <dbReference type="EMBL" id="MBC8177986.1"/>
    </source>
</evidence>
<comment type="similarity">
    <text evidence="1">Belongs to the ATP-dependent AMP-binding enzyme family.</text>
</comment>
<dbReference type="Pfam" id="PF16177">
    <property type="entry name" value="ACAS_N"/>
    <property type="match status" value="1"/>
</dbReference>
<dbReference type="GO" id="GO:0030729">
    <property type="term" value="F:acetoacetate-CoA ligase activity"/>
    <property type="evidence" value="ECO:0007669"/>
    <property type="project" value="UniProtKB-EC"/>
</dbReference>
<dbReference type="SUPFAM" id="SSF56801">
    <property type="entry name" value="Acetyl-CoA synthetase-like"/>
    <property type="match status" value="1"/>
</dbReference>
<evidence type="ECO:0000256" key="4">
    <source>
        <dbReference type="ARBA" id="ARBA00022840"/>
    </source>
</evidence>
<dbReference type="GO" id="GO:0005524">
    <property type="term" value="F:ATP binding"/>
    <property type="evidence" value="ECO:0007669"/>
    <property type="project" value="UniProtKB-KW"/>
</dbReference>
<accession>A0A8J6N0M2</accession>
<dbReference type="PROSITE" id="PS00455">
    <property type="entry name" value="AMP_BINDING"/>
    <property type="match status" value="1"/>
</dbReference>
<comment type="caution">
    <text evidence="7">The sequence shown here is derived from an EMBL/GenBank/DDBJ whole genome shotgun (WGS) entry which is preliminary data.</text>
</comment>
<dbReference type="NCBIfam" id="TIGR01217">
    <property type="entry name" value="ac_ac_CoA_syn"/>
    <property type="match status" value="1"/>
</dbReference>
<name>A0A8J6N0M2_9DELT</name>
<dbReference type="NCBIfam" id="NF002937">
    <property type="entry name" value="PRK03584.1"/>
    <property type="match status" value="1"/>
</dbReference>
<dbReference type="Gene3D" id="3.40.50.12780">
    <property type="entry name" value="N-terminal domain of ligase-like"/>
    <property type="match status" value="1"/>
</dbReference>
<keyword evidence="3" id="KW-0547">Nucleotide-binding</keyword>
<dbReference type="AlphaFoldDB" id="A0A8J6N0M2"/>
<organism evidence="7 8">
    <name type="scientific">Candidatus Desulfacyla euxinica</name>
    <dbReference type="NCBI Taxonomy" id="2841693"/>
    <lineage>
        <taxon>Bacteria</taxon>
        <taxon>Deltaproteobacteria</taxon>
        <taxon>Candidatus Desulfacyla</taxon>
    </lineage>
</organism>
<evidence type="ECO:0000256" key="3">
    <source>
        <dbReference type="ARBA" id="ARBA00022741"/>
    </source>
</evidence>
<proteinExistence type="inferred from homology"/>
<gene>
    <name evidence="7" type="ORF">H8E19_11330</name>
</gene>
<evidence type="ECO:0000256" key="2">
    <source>
        <dbReference type="ARBA" id="ARBA00022598"/>
    </source>
</evidence>
<dbReference type="InterPro" id="IPR042099">
    <property type="entry name" value="ANL_N_sf"/>
</dbReference>
<keyword evidence="2 7" id="KW-0436">Ligase</keyword>
<dbReference type="EC" id="6.2.1.16" evidence="7"/>
<dbReference type="Pfam" id="PF00501">
    <property type="entry name" value="AMP-binding"/>
    <property type="match status" value="1"/>
</dbReference>
<dbReference type="InterPro" id="IPR032387">
    <property type="entry name" value="ACAS_N"/>
</dbReference>
<evidence type="ECO:0000256" key="1">
    <source>
        <dbReference type="ARBA" id="ARBA00006432"/>
    </source>
</evidence>
<evidence type="ECO:0000259" key="6">
    <source>
        <dbReference type="Pfam" id="PF16177"/>
    </source>
</evidence>
<dbReference type="Gene3D" id="3.30.300.30">
    <property type="match status" value="1"/>
</dbReference>
<dbReference type="PANTHER" id="PTHR42921">
    <property type="entry name" value="ACETOACETYL-COA SYNTHETASE"/>
    <property type="match status" value="1"/>
</dbReference>
<dbReference type="PANTHER" id="PTHR42921:SF1">
    <property type="entry name" value="ACETOACETYL-COA SYNTHETASE"/>
    <property type="match status" value="1"/>
</dbReference>
<dbReference type="InterPro" id="IPR000873">
    <property type="entry name" value="AMP-dep_synth/lig_dom"/>
</dbReference>
<dbReference type="InterPro" id="IPR020845">
    <property type="entry name" value="AMP-binding_CS"/>
</dbReference>
<evidence type="ECO:0000259" key="5">
    <source>
        <dbReference type="Pfam" id="PF00501"/>
    </source>
</evidence>
<keyword evidence="4" id="KW-0067">ATP-binding</keyword>
<dbReference type="InterPro" id="IPR005914">
    <property type="entry name" value="Acac_CoA_synth"/>
</dbReference>